<dbReference type="SMART" id="SM00060">
    <property type="entry name" value="FN3"/>
    <property type="match status" value="2"/>
</dbReference>
<evidence type="ECO:0000313" key="3">
    <source>
        <dbReference type="EMBL" id="PIR46913.1"/>
    </source>
</evidence>
<evidence type="ECO:0000259" key="2">
    <source>
        <dbReference type="SMART" id="SM00060"/>
    </source>
</evidence>
<sequence length="988" mass="106910">MKKYIIGVFVAVLLLAPAVSRAQMTPEQTQAIIVQLLAQIQSLQKQLLVLLQNQSNPPLPTPVPPSPMLALAHFRPMGIPELPNSGIPLYNINSGTNLEISWGTTRPLRSGEVLALILDCGSGLSVAASLHSICNGERDFLTSGPTSAAFGGGRMGTVTNTSTSRQEMTARLILYSNNNTFIVEERMFRISVEPVSSDNLQTPILWLDNVRGYDVAKTWTTQPNVVYRVVRRYGSLDFSYEDINIAVQGPYGSGALQVCNENVLALCRMPGDIPNTPSHTDGTLRSAGTYTYAIIAVQKRSDGSFTGGEIMSNRIQATVPSANLCAPPYPCDPLRPETSLNVLTPRANEVWQSGEWKNITWSDPGVPSGTLYNVSIVSADRGKGSRLISGAGGFILGWQVGRLDSNLNSFGTGVPWYVEVSRANDSSVYDLSDSSFMISGTCGRPDNVNDLRATASGNTVTLSWSDIKCAKGYDLYRSSDPSVPLNNSRTSVVKFGIGNSWGSINDSNVPAGTWYYKLFPLGTPYNNNSSSNVAIVNVGSSEQSPSLTSVSPNIGDETTTHTIYGANLLGVEKVQFLRNGSVVGSVGVTSTNNYSLIFRPGLFAANMGSGMYQIEVVNSQCKAGCNSNRLNFELRDYQGVVAPTVSGISAIVQGGNRVNLSWTPPFGSNTGRKLAVYRSETGNFGSSAVLVMRLEPYFGGMVDDPITPGKRYYYRVITEGRQGEENSAPVDVSIFVPQTAVLVITVEKPFEGERLIKGDQYTIRWSSEGMPSDARIWIEIGEGRYLGGKSAQIVSNLPANTTSYTWTVSDDLDWGYGVKLESWWSRLAQMFLPEKAHALSLVADTEYTIRVMASSDSGSMATVYGVSGLFYFQDPPTTTQTRAYQATGLSAVKEGNGIRINWSHPENDSVAKQYVLYRRTTNNLGSNIYGTHLGKDTMSFLDDGSRFGNAISGSGAPRSGNTYYYWLFTEGPRNADDNSGAATIGVSI</sequence>
<accession>A0A2H0RK82</accession>
<feature type="domain" description="Fibronectin type-III" evidence="2">
    <location>
        <begin position="726"/>
        <end position="860"/>
    </location>
</feature>
<dbReference type="Gene3D" id="2.60.40.10">
    <property type="entry name" value="Immunoglobulins"/>
    <property type="match status" value="4"/>
</dbReference>
<keyword evidence="1" id="KW-0732">Signal</keyword>
<dbReference type="EMBL" id="PCYL01000022">
    <property type="protein sequence ID" value="PIR46913.1"/>
    <property type="molecule type" value="Genomic_DNA"/>
</dbReference>
<dbReference type="InterPro" id="IPR003961">
    <property type="entry name" value="FN3_dom"/>
</dbReference>
<organism evidence="3 4">
    <name type="scientific">Candidatus Vogelbacteria bacterium CG10_big_fil_rev_8_21_14_0_10_45_14</name>
    <dbReference type="NCBI Taxonomy" id="1975042"/>
    <lineage>
        <taxon>Bacteria</taxon>
        <taxon>Candidatus Vogeliibacteriota</taxon>
    </lineage>
</organism>
<evidence type="ECO:0000256" key="1">
    <source>
        <dbReference type="SAM" id="SignalP"/>
    </source>
</evidence>
<dbReference type="InterPro" id="IPR013783">
    <property type="entry name" value="Ig-like_fold"/>
</dbReference>
<name>A0A2H0RK82_9BACT</name>
<dbReference type="Proteomes" id="UP000230833">
    <property type="component" value="Unassembled WGS sequence"/>
</dbReference>
<feature type="chain" id="PRO_5013903776" description="Fibronectin type-III domain-containing protein" evidence="1">
    <location>
        <begin position="23"/>
        <end position="988"/>
    </location>
</feature>
<feature type="signal peptide" evidence="1">
    <location>
        <begin position="1"/>
        <end position="22"/>
    </location>
</feature>
<gene>
    <name evidence="3" type="ORF">COV07_01795</name>
</gene>
<protein>
    <recommendedName>
        <fullName evidence="2">Fibronectin type-III domain-containing protein</fullName>
    </recommendedName>
</protein>
<comment type="caution">
    <text evidence="3">The sequence shown here is derived from an EMBL/GenBank/DDBJ whole genome shotgun (WGS) entry which is preliminary data.</text>
</comment>
<reference evidence="3 4" key="1">
    <citation type="submission" date="2017-09" db="EMBL/GenBank/DDBJ databases">
        <title>Depth-based differentiation of microbial function through sediment-hosted aquifers and enrichment of novel symbionts in the deep terrestrial subsurface.</title>
        <authorList>
            <person name="Probst A.J."/>
            <person name="Ladd B."/>
            <person name="Jarett J.K."/>
            <person name="Geller-Mcgrath D.E."/>
            <person name="Sieber C.M."/>
            <person name="Emerson J.B."/>
            <person name="Anantharaman K."/>
            <person name="Thomas B.C."/>
            <person name="Malmstrom R."/>
            <person name="Stieglmeier M."/>
            <person name="Klingl A."/>
            <person name="Woyke T."/>
            <person name="Ryan C.M."/>
            <person name="Banfield J.F."/>
        </authorList>
    </citation>
    <scope>NUCLEOTIDE SEQUENCE [LARGE SCALE GENOMIC DNA]</scope>
    <source>
        <strain evidence="3">CG10_big_fil_rev_8_21_14_0_10_45_14</strain>
    </source>
</reference>
<proteinExistence type="predicted"/>
<feature type="domain" description="Fibronectin type-III" evidence="2">
    <location>
        <begin position="642"/>
        <end position="725"/>
    </location>
</feature>
<dbReference type="AlphaFoldDB" id="A0A2H0RK82"/>
<evidence type="ECO:0000313" key="4">
    <source>
        <dbReference type="Proteomes" id="UP000230833"/>
    </source>
</evidence>